<dbReference type="SUPFAM" id="SSF64438">
    <property type="entry name" value="CNF1/YfiH-like putative cysteine hydrolases"/>
    <property type="match status" value="1"/>
</dbReference>
<dbReference type="EMBL" id="UINC01050648">
    <property type="protein sequence ID" value="SVB63866.1"/>
    <property type="molecule type" value="Genomic_DNA"/>
</dbReference>
<organism evidence="10">
    <name type="scientific">marine metagenome</name>
    <dbReference type="NCBI Taxonomy" id="408172"/>
    <lineage>
        <taxon>unclassified sequences</taxon>
        <taxon>metagenomes</taxon>
        <taxon>ecological metagenomes</taxon>
    </lineage>
</organism>
<dbReference type="InterPro" id="IPR003730">
    <property type="entry name" value="Cu_polyphenol_OxRdtase"/>
</dbReference>
<evidence type="ECO:0000313" key="10">
    <source>
        <dbReference type="EMBL" id="SVB63866.1"/>
    </source>
</evidence>
<comment type="similarity">
    <text evidence="2">Belongs to the purine nucleoside phosphorylase YfiH/LACC1 family.</text>
</comment>
<dbReference type="CDD" id="cd16833">
    <property type="entry name" value="YfiH"/>
    <property type="match status" value="1"/>
</dbReference>
<keyword evidence="4" id="KW-0479">Metal-binding</keyword>
<dbReference type="Gene3D" id="3.60.140.10">
    <property type="entry name" value="CNF1/YfiH-like putative cysteine hydrolases"/>
    <property type="match status" value="1"/>
</dbReference>
<gene>
    <name evidence="10" type="ORF">METZ01_LOCUS216720</name>
</gene>
<keyword evidence="3" id="KW-0808">Transferase</keyword>
<evidence type="ECO:0008006" key="11">
    <source>
        <dbReference type="Google" id="ProtNLM"/>
    </source>
</evidence>
<comment type="catalytic activity">
    <reaction evidence="1">
        <text>inosine + phosphate = alpha-D-ribose 1-phosphate + hypoxanthine</text>
        <dbReference type="Rhea" id="RHEA:27646"/>
        <dbReference type="ChEBI" id="CHEBI:17368"/>
        <dbReference type="ChEBI" id="CHEBI:17596"/>
        <dbReference type="ChEBI" id="CHEBI:43474"/>
        <dbReference type="ChEBI" id="CHEBI:57720"/>
        <dbReference type="EC" id="2.4.2.1"/>
    </reaction>
    <physiologicalReaction direction="left-to-right" evidence="1">
        <dbReference type="Rhea" id="RHEA:27647"/>
    </physiologicalReaction>
</comment>
<dbReference type="GO" id="GO:0017061">
    <property type="term" value="F:S-methyl-5-thioadenosine phosphorylase activity"/>
    <property type="evidence" value="ECO:0007669"/>
    <property type="project" value="UniProtKB-EC"/>
</dbReference>
<comment type="catalytic activity">
    <reaction evidence="8">
        <text>adenosine + phosphate = alpha-D-ribose 1-phosphate + adenine</text>
        <dbReference type="Rhea" id="RHEA:27642"/>
        <dbReference type="ChEBI" id="CHEBI:16335"/>
        <dbReference type="ChEBI" id="CHEBI:16708"/>
        <dbReference type="ChEBI" id="CHEBI:43474"/>
        <dbReference type="ChEBI" id="CHEBI:57720"/>
        <dbReference type="EC" id="2.4.2.1"/>
    </reaction>
    <physiologicalReaction direction="left-to-right" evidence="8">
        <dbReference type="Rhea" id="RHEA:27643"/>
    </physiologicalReaction>
</comment>
<keyword evidence="5" id="KW-0378">Hydrolase</keyword>
<evidence type="ECO:0000256" key="8">
    <source>
        <dbReference type="ARBA" id="ARBA00048968"/>
    </source>
</evidence>
<evidence type="ECO:0000256" key="6">
    <source>
        <dbReference type="ARBA" id="ARBA00022833"/>
    </source>
</evidence>
<dbReference type="AlphaFoldDB" id="A0A382FL73"/>
<dbReference type="InterPro" id="IPR038371">
    <property type="entry name" value="Cu_polyphenol_OxRdtase_sf"/>
</dbReference>
<comment type="catalytic activity">
    <reaction evidence="7">
        <text>adenosine + H2O + H(+) = inosine + NH4(+)</text>
        <dbReference type="Rhea" id="RHEA:24408"/>
        <dbReference type="ChEBI" id="CHEBI:15377"/>
        <dbReference type="ChEBI" id="CHEBI:15378"/>
        <dbReference type="ChEBI" id="CHEBI:16335"/>
        <dbReference type="ChEBI" id="CHEBI:17596"/>
        <dbReference type="ChEBI" id="CHEBI:28938"/>
        <dbReference type="EC" id="3.5.4.4"/>
    </reaction>
    <physiologicalReaction direction="left-to-right" evidence="7">
        <dbReference type="Rhea" id="RHEA:24409"/>
    </physiologicalReaction>
</comment>
<comment type="catalytic activity">
    <reaction evidence="9">
        <text>S-methyl-5'-thioadenosine + phosphate = 5-(methylsulfanyl)-alpha-D-ribose 1-phosphate + adenine</text>
        <dbReference type="Rhea" id="RHEA:11852"/>
        <dbReference type="ChEBI" id="CHEBI:16708"/>
        <dbReference type="ChEBI" id="CHEBI:17509"/>
        <dbReference type="ChEBI" id="CHEBI:43474"/>
        <dbReference type="ChEBI" id="CHEBI:58533"/>
        <dbReference type="EC" id="2.4.2.28"/>
    </reaction>
    <physiologicalReaction direction="left-to-right" evidence="9">
        <dbReference type="Rhea" id="RHEA:11853"/>
    </physiologicalReaction>
</comment>
<sequence length="132" mass="13834">VSTRAGGHSTGRFAELNLANHVGDKPETVARNRKILATELDLPEAPRWLQQGHGAQVADAAEVSVLTPADAIISNTPGQVCAVLTADCLPVLLCDREARHVGAVHAGWRGLLDGVIEASIEALERRGVTASS</sequence>
<dbReference type="InterPro" id="IPR011324">
    <property type="entry name" value="Cytotoxic_necrot_fac-like_cat"/>
</dbReference>
<evidence type="ECO:0000256" key="7">
    <source>
        <dbReference type="ARBA" id="ARBA00047989"/>
    </source>
</evidence>
<keyword evidence="6" id="KW-0862">Zinc</keyword>
<dbReference type="PANTHER" id="PTHR30616:SF2">
    <property type="entry name" value="PURINE NUCLEOSIDE PHOSPHORYLASE LACC1"/>
    <property type="match status" value="1"/>
</dbReference>
<proteinExistence type="inferred from homology"/>
<dbReference type="PANTHER" id="PTHR30616">
    <property type="entry name" value="UNCHARACTERIZED PROTEIN YFIH"/>
    <property type="match status" value="1"/>
</dbReference>
<name>A0A382FL73_9ZZZZ</name>
<evidence type="ECO:0000256" key="1">
    <source>
        <dbReference type="ARBA" id="ARBA00000553"/>
    </source>
</evidence>
<protein>
    <recommendedName>
        <fullName evidence="11">Purine nucleoside phosphorylase</fullName>
    </recommendedName>
</protein>
<evidence type="ECO:0000256" key="4">
    <source>
        <dbReference type="ARBA" id="ARBA00022723"/>
    </source>
</evidence>
<feature type="non-terminal residue" evidence="10">
    <location>
        <position position="1"/>
    </location>
</feature>
<dbReference type="GO" id="GO:0005507">
    <property type="term" value="F:copper ion binding"/>
    <property type="evidence" value="ECO:0007669"/>
    <property type="project" value="TreeGrafter"/>
</dbReference>
<feature type="non-terminal residue" evidence="10">
    <location>
        <position position="132"/>
    </location>
</feature>
<dbReference type="Pfam" id="PF02578">
    <property type="entry name" value="Cu-oxidase_4"/>
    <property type="match status" value="1"/>
</dbReference>
<dbReference type="GO" id="GO:0016787">
    <property type="term" value="F:hydrolase activity"/>
    <property type="evidence" value="ECO:0007669"/>
    <property type="project" value="UniProtKB-KW"/>
</dbReference>
<evidence type="ECO:0000256" key="2">
    <source>
        <dbReference type="ARBA" id="ARBA00007353"/>
    </source>
</evidence>
<evidence type="ECO:0000256" key="3">
    <source>
        <dbReference type="ARBA" id="ARBA00022679"/>
    </source>
</evidence>
<evidence type="ECO:0000256" key="9">
    <source>
        <dbReference type="ARBA" id="ARBA00049893"/>
    </source>
</evidence>
<reference evidence="10" key="1">
    <citation type="submission" date="2018-05" db="EMBL/GenBank/DDBJ databases">
        <authorList>
            <person name="Lanie J.A."/>
            <person name="Ng W.-L."/>
            <person name="Kazmierczak K.M."/>
            <person name="Andrzejewski T.M."/>
            <person name="Davidsen T.M."/>
            <person name="Wayne K.J."/>
            <person name="Tettelin H."/>
            <person name="Glass J.I."/>
            <person name="Rusch D."/>
            <person name="Podicherti R."/>
            <person name="Tsui H.-C.T."/>
            <person name="Winkler M.E."/>
        </authorList>
    </citation>
    <scope>NUCLEOTIDE SEQUENCE</scope>
</reference>
<evidence type="ECO:0000256" key="5">
    <source>
        <dbReference type="ARBA" id="ARBA00022801"/>
    </source>
</evidence>
<accession>A0A382FL73</accession>